<comment type="subcellular location">
    <subcellularLocation>
        <location evidence="2 19">Cell membrane</location>
        <topology evidence="2 19">Multi-pass membrane protein</topology>
    </subcellularLocation>
</comment>
<dbReference type="GO" id="GO:0005886">
    <property type="term" value="C:plasma membrane"/>
    <property type="evidence" value="ECO:0007669"/>
    <property type="project" value="UniProtKB-SubCell"/>
</dbReference>
<dbReference type="AlphaFoldDB" id="A0A1T4Y648"/>
<keyword evidence="8 19" id="KW-0169">Cobalamin biosynthesis</keyword>
<dbReference type="PANTHER" id="PTHR34148">
    <property type="entry name" value="ADENOSYLCOBINAMIDE-GDP RIBAZOLETRANSFERASE"/>
    <property type="match status" value="1"/>
</dbReference>
<comment type="similarity">
    <text evidence="4 19">Belongs to the CobS family.</text>
</comment>
<dbReference type="STRING" id="1121449.SAMN02745704_02823"/>
<comment type="catalytic activity">
    <reaction evidence="17 19">
        <text>alpha-ribazole + adenosylcob(III)inamide-GDP = adenosylcob(III)alamin + GMP + H(+)</text>
        <dbReference type="Rhea" id="RHEA:16049"/>
        <dbReference type="ChEBI" id="CHEBI:10329"/>
        <dbReference type="ChEBI" id="CHEBI:15378"/>
        <dbReference type="ChEBI" id="CHEBI:18408"/>
        <dbReference type="ChEBI" id="CHEBI:58115"/>
        <dbReference type="ChEBI" id="CHEBI:60487"/>
        <dbReference type="EC" id="2.7.8.26"/>
    </reaction>
</comment>
<evidence type="ECO:0000256" key="9">
    <source>
        <dbReference type="ARBA" id="ARBA00022679"/>
    </source>
</evidence>
<dbReference type="Proteomes" id="UP000190027">
    <property type="component" value="Unassembled WGS sequence"/>
</dbReference>
<keyword evidence="13 19" id="KW-0472">Membrane</keyword>
<keyword evidence="9 19" id="KW-0808">Transferase</keyword>
<evidence type="ECO:0000256" key="17">
    <source>
        <dbReference type="ARBA" id="ARBA00048623"/>
    </source>
</evidence>
<keyword evidence="11 19" id="KW-0460">Magnesium</keyword>
<evidence type="ECO:0000313" key="20">
    <source>
        <dbReference type="EMBL" id="SKA97133.1"/>
    </source>
</evidence>
<dbReference type="EC" id="2.7.8.26" evidence="5 19"/>
<dbReference type="PANTHER" id="PTHR34148:SF1">
    <property type="entry name" value="ADENOSYLCOBINAMIDE-GDP RIBAZOLETRANSFERASE"/>
    <property type="match status" value="1"/>
</dbReference>
<comment type="catalytic activity">
    <reaction evidence="18 19">
        <text>alpha-ribazole 5'-phosphate + adenosylcob(III)inamide-GDP = adenosylcob(III)alamin 5'-phosphate + GMP + H(+)</text>
        <dbReference type="Rhea" id="RHEA:23560"/>
        <dbReference type="ChEBI" id="CHEBI:15378"/>
        <dbReference type="ChEBI" id="CHEBI:57918"/>
        <dbReference type="ChEBI" id="CHEBI:58115"/>
        <dbReference type="ChEBI" id="CHEBI:60487"/>
        <dbReference type="ChEBI" id="CHEBI:60493"/>
        <dbReference type="EC" id="2.7.8.26"/>
    </reaction>
</comment>
<keyword evidence="7 19" id="KW-1003">Cell membrane</keyword>
<name>A0A1T4Y648_9BACT</name>
<dbReference type="InterPro" id="IPR003805">
    <property type="entry name" value="CobS"/>
</dbReference>
<dbReference type="GO" id="GO:0051073">
    <property type="term" value="F:adenosylcobinamide-GDP ribazoletransferase activity"/>
    <property type="evidence" value="ECO:0007669"/>
    <property type="project" value="UniProtKB-UniRule"/>
</dbReference>
<comment type="pathway">
    <text evidence="3 19">Cofactor biosynthesis; adenosylcobalamin biosynthesis; adenosylcobalamin from cob(II)yrinate a,c-diamide: step 7/7.</text>
</comment>
<evidence type="ECO:0000313" key="21">
    <source>
        <dbReference type="Proteomes" id="UP000190027"/>
    </source>
</evidence>
<evidence type="ECO:0000256" key="7">
    <source>
        <dbReference type="ARBA" id="ARBA00022475"/>
    </source>
</evidence>
<dbReference type="GO" id="GO:0009236">
    <property type="term" value="P:cobalamin biosynthetic process"/>
    <property type="evidence" value="ECO:0007669"/>
    <property type="project" value="UniProtKB-UniRule"/>
</dbReference>
<evidence type="ECO:0000256" key="5">
    <source>
        <dbReference type="ARBA" id="ARBA00013200"/>
    </source>
</evidence>
<sequence>MNPIKQLLTALGFLTRLAPAKLVDHTAISSCMRWLPAVGLVLGLAVVAPFWWLGLFEGRPLVQAWVAVCLNLYLTRGLHLDGLSDVADGCASHTETERFWSIVKDSRIGAFGAVSMILALGGQVVLFSELLRADLFGGMVWCFVAGRGAAVVLGFVVRSLARPGLGQRFMDGAGPASMLFAVLFTLAAGLLLTSALGVVLAVGVVFVALIPLYYLVYTVEGVNGDFLGACIVIGEVAAALGLLLLA</sequence>
<protein>
    <recommendedName>
        <fullName evidence="6 19">Adenosylcobinamide-GDP ribazoletransferase</fullName>
        <ecNumber evidence="5 19">2.7.8.26</ecNumber>
    </recommendedName>
    <alternativeName>
        <fullName evidence="16 19">Cobalamin synthase</fullName>
    </alternativeName>
    <alternativeName>
        <fullName evidence="15 19">Cobalamin-5'-phosphate synthase</fullName>
    </alternativeName>
</protein>
<evidence type="ECO:0000256" key="14">
    <source>
        <dbReference type="ARBA" id="ARBA00025228"/>
    </source>
</evidence>
<feature type="transmembrane region" description="Helical" evidence="19">
    <location>
        <begin position="108"/>
        <end position="126"/>
    </location>
</feature>
<dbReference type="RefSeq" id="WP_234990772.1">
    <property type="nucleotide sequence ID" value="NZ_FUYC01000031.1"/>
</dbReference>
<keyword evidence="21" id="KW-1185">Reference proteome</keyword>
<evidence type="ECO:0000256" key="15">
    <source>
        <dbReference type="ARBA" id="ARBA00032605"/>
    </source>
</evidence>
<reference evidence="20 21" key="1">
    <citation type="submission" date="2017-02" db="EMBL/GenBank/DDBJ databases">
        <authorList>
            <person name="Peterson S.W."/>
        </authorList>
    </citation>
    <scope>NUCLEOTIDE SEQUENCE [LARGE SCALE GENOMIC DNA]</scope>
    <source>
        <strain evidence="20 21">DSM 16080</strain>
    </source>
</reference>
<evidence type="ECO:0000256" key="8">
    <source>
        <dbReference type="ARBA" id="ARBA00022573"/>
    </source>
</evidence>
<keyword evidence="10 19" id="KW-0812">Transmembrane</keyword>
<evidence type="ECO:0000256" key="18">
    <source>
        <dbReference type="ARBA" id="ARBA00049504"/>
    </source>
</evidence>
<evidence type="ECO:0000256" key="13">
    <source>
        <dbReference type="ARBA" id="ARBA00023136"/>
    </source>
</evidence>
<accession>A0A1T4Y648</accession>
<feature type="transmembrane region" description="Helical" evidence="19">
    <location>
        <begin position="36"/>
        <end position="56"/>
    </location>
</feature>
<evidence type="ECO:0000256" key="10">
    <source>
        <dbReference type="ARBA" id="ARBA00022692"/>
    </source>
</evidence>
<evidence type="ECO:0000256" key="4">
    <source>
        <dbReference type="ARBA" id="ARBA00010561"/>
    </source>
</evidence>
<keyword evidence="12 19" id="KW-1133">Transmembrane helix</keyword>
<dbReference type="GO" id="GO:0008818">
    <property type="term" value="F:cobalamin 5'-phosphate synthase activity"/>
    <property type="evidence" value="ECO:0007669"/>
    <property type="project" value="UniProtKB-UniRule"/>
</dbReference>
<evidence type="ECO:0000256" key="19">
    <source>
        <dbReference type="HAMAP-Rule" id="MF_00719"/>
    </source>
</evidence>
<evidence type="ECO:0000256" key="11">
    <source>
        <dbReference type="ARBA" id="ARBA00022842"/>
    </source>
</evidence>
<dbReference type="HAMAP" id="MF_00719">
    <property type="entry name" value="CobS"/>
    <property type="match status" value="1"/>
</dbReference>
<evidence type="ECO:0000256" key="1">
    <source>
        <dbReference type="ARBA" id="ARBA00001946"/>
    </source>
</evidence>
<feature type="transmembrane region" description="Helical" evidence="19">
    <location>
        <begin position="181"/>
        <end position="214"/>
    </location>
</feature>
<feature type="transmembrane region" description="Helical" evidence="19">
    <location>
        <begin position="138"/>
        <end position="161"/>
    </location>
</feature>
<dbReference type="Pfam" id="PF02654">
    <property type="entry name" value="CobS"/>
    <property type="match status" value="1"/>
</dbReference>
<comment type="function">
    <text evidence="14 19">Joins adenosylcobinamide-GDP and alpha-ribazole to generate adenosylcobalamin (Ado-cobalamin). Also synthesizes adenosylcobalamin 5'-phosphate from adenosylcobinamide-GDP and alpha-ribazole 5'-phosphate.</text>
</comment>
<organism evidence="20 21">
    <name type="scientific">Paucidesulfovibrio gracilis DSM 16080</name>
    <dbReference type="NCBI Taxonomy" id="1121449"/>
    <lineage>
        <taxon>Bacteria</taxon>
        <taxon>Pseudomonadati</taxon>
        <taxon>Thermodesulfobacteriota</taxon>
        <taxon>Desulfovibrionia</taxon>
        <taxon>Desulfovibrionales</taxon>
        <taxon>Desulfovibrionaceae</taxon>
        <taxon>Paucidesulfovibrio</taxon>
    </lineage>
</organism>
<proteinExistence type="inferred from homology"/>
<comment type="cofactor">
    <cofactor evidence="1 19">
        <name>Mg(2+)</name>
        <dbReference type="ChEBI" id="CHEBI:18420"/>
    </cofactor>
</comment>
<evidence type="ECO:0000256" key="16">
    <source>
        <dbReference type="ARBA" id="ARBA00032853"/>
    </source>
</evidence>
<gene>
    <name evidence="19" type="primary">cobS</name>
    <name evidence="20" type="ORF">SAMN02745704_02823</name>
</gene>
<evidence type="ECO:0000256" key="6">
    <source>
        <dbReference type="ARBA" id="ARBA00015850"/>
    </source>
</evidence>
<evidence type="ECO:0000256" key="2">
    <source>
        <dbReference type="ARBA" id="ARBA00004651"/>
    </source>
</evidence>
<dbReference type="EMBL" id="FUYC01000031">
    <property type="protein sequence ID" value="SKA97133.1"/>
    <property type="molecule type" value="Genomic_DNA"/>
</dbReference>
<dbReference type="UniPathway" id="UPA00148">
    <property type="reaction ID" value="UER00238"/>
</dbReference>
<feature type="transmembrane region" description="Helical" evidence="19">
    <location>
        <begin position="226"/>
        <end position="245"/>
    </location>
</feature>
<evidence type="ECO:0000256" key="12">
    <source>
        <dbReference type="ARBA" id="ARBA00022989"/>
    </source>
</evidence>
<evidence type="ECO:0000256" key="3">
    <source>
        <dbReference type="ARBA" id="ARBA00004663"/>
    </source>
</evidence>